<evidence type="ECO:0008006" key="4">
    <source>
        <dbReference type="Google" id="ProtNLM"/>
    </source>
</evidence>
<accession>A0A653BY23</accession>
<feature type="chain" id="PRO_5024921609" description="Secreted protein" evidence="1">
    <location>
        <begin position="16"/>
        <end position="103"/>
    </location>
</feature>
<organism evidence="2 3">
    <name type="scientific">Callosobruchus maculatus</name>
    <name type="common">Southern cowpea weevil</name>
    <name type="synonym">Pulse bruchid</name>
    <dbReference type="NCBI Taxonomy" id="64391"/>
    <lineage>
        <taxon>Eukaryota</taxon>
        <taxon>Metazoa</taxon>
        <taxon>Ecdysozoa</taxon>
        <taxon>Arthropoda</taxon>
        <taxon>Hexapoda</taxon>
        <taxon>Insecta</taxon>
        <taxon>Pterygota</taxon>
        <taxon>Neoptera</taxon>
        <taxon>Endopterygota</taxon>
        <taxon>Coleoptera</taxon>
        <taxon>Polyphaga</taxon>
        <taxon>Cucujiformia</taxon>
        <taxon>Chrysomeloidea</taxon>
        <taxon>Chrysomelidae</taxon>
        <taxon>Bruchinae</taxon>
        <taxon>Bruchini</taxon>
        <taxon>Callosobruchus</taxon>
    </lineage>
</organism>
<evidence type="ECO:0000256" key="1">
    <source>
        <dbReference type="SAM" id="SignalP"/>
    </source>
</evidence>
<evidence type="ECO:0000313" key="2">
    <source>
        <dbReference type="EMBL" id="VEN40479.1"/>
    </source>
</evidence>
<protein>
    <recommendedName>
        <fullName evidence="4">Secreted protein</fullName>
    </recommendedName>
</protein>
<keyword evidence="3" id="KW-1185">Reference proteome</keyword>
<sequence>MNVIYLWIFINMVFSMIHIPQIKNIIIHSSRCCLIYVAMKHDDQSIFTQLRVCEMCMYIFPLECVSIEQSPQVIVLVSAKNYSALQLLGEINEAAVGTYFKNS</sequence>
<keyword evidence="1" id="KW-0732">Signal</keyword>
<dbReference type="EMBL" id="CAACVG010006541">
    <property type="protein sequence ID" value="VEN40479.1"/>
    <property type="molecule type" value="Genomic_DNA"/>
</dbReference>
<feature type="signal peptide" evidence="1">
    <location>
        <begin position="1"/>
        <end position="15"/>
    </location>
</feature>
<dbReference type="AlphaFoldDB" id="A0A653BY23"/>
<name>A0A653BY23_CALMS</name>
<dbReference type="OrthoDB" id="203821at2759"/>
<evidence type="ECO:0000313" key="3">
    <source>
        <dbReference type="Proteomes" id="UP000410492"/>
    </source>
</evidence>
<proteinExistence type="predicted"/>
<gene>
    <name evidence="2" type="ORF">CALMAC_LOCUS4631</name>
</gene>
<dbReference type="Proteomes" id="UP000410492">
    <property type="component" value="Unassembled WGS sequence"/>
</dbReference>
<reference evidence="2 3" key="1">
    <citation type="submission" date="2019-01" db="EMBL/GenBank/DDBJ databases">
        <authorList>
            <person name="Sayadi A."/>
        </authorList>
    </citation>
    <scope>NUCLEOTIDE SEQUENCE [LARGE SCALE GENOMIC DNA]</scope>
</reference>